<dbReference type="GO" id="GO:0030975">
    <property type="term" value="F:thiamine binding"/>
    <property type="evidence" value="ECO:0007669"/>
    <property type="project" value="InterPro"/>
</dbReference>
<dbReference type="STRING" id="1817883.A3G31_04425"/>
<dbReference type="GO" id="GO:0005524">
    <property type="term" value="F:ATP binding"/>
    <property type="evidence" value="ECO:0007669"/>
    <property type="project" value="UniProtKB-KW"/>
</dbReference>
<keyword evidence="3 7" id="KW-0418">Kinase</keyword>
<dbReference type="Pfam" id="PF04263">
    <property type="entry name" value="TPK_catalytic"/>
    <property type="match status" value="1"/>
</dbReference>
<dbReference type="InterPro" id="IPR053149">
    <property type="entry name" value="TPK"/>
</dbReference>
<dbReference type="InterPro" id="IPR036759">
    <property type="entry name" value="TPK_catalytic_sf"/>
</dbReference>
<feature type="domain" description="Thiamin pyrophosphokinase thiamin-binding" evidence="6">
    <location>
        <begin position="134"/>
        <end position="208"/>
    </location>
</feature>
<dbReference type="NCBIfam" id="TIGR01378">
    <property type="entry name" value="thi_PPkinase"/>
    <property type="match status" value="1"/>
</dbReference>
<comment type="caution">
    <text evidence="7">The sequence shown here is derived from an EMBL/GenBank/DDBJ whole genome shotgun (WGS) entry which is preliminary data.</text>
</comment>
<dbReference type="Pfam" id="PF04265">
    <property type="entry name" value="TPK_B1_binding"/>
    <property type="match status" value="1"/>
</dbReference>
<evidence type="ECO:0000313" key="7">
    <source>
        <dbReference type="EMBL" id="OGL54076.1"/>
    </source>
</evidence>
<dbReference type="Gene3D" id="3.40.50.10240">
    <property type="entry name" value="Thiamin pyrophosphokinase, catalytic domain"/>
    <property type="match status" value="1"/>
</dbReference>
<dbReference type="InterPro" id="IPR007371">
    <property type="entry name" value="TPK_catalytic"/>
</dbReference>
<reference evidence="7 8" key="1">
    <citation type="journal article" date="2016" name="Nat. Commun.">
        <title>Thousands of microbial genomes shed light on interconnected biogeochemical processes in an aquifer system.</title>
        <authorList>
            <person name="Anantharaman K."/>
            <person name="Brown C.T."/>
            <person name="Hug L.A."/>
            <person name="Sharon I."/>
            <person name="Castelle C.J."/>
            <person name="Probst A.J."/>
            <person name="Thomas B.C."/>
            <person name="Singh A."/>
            <person name="Wilkins M.J."/>
            <person name="Karaoz U."/>
            <person name="Brodie E.L."/>
            <person name="Williams K.H."/>
            <person name="Hubbard S.S."/>
            <person name="Banfield J.F."/>
        </authorList>
    </citation>
    <scope>NUCLEOTIDE SEQUENCE [LARGE SCALE GENOMIC DNA]</scope>
</reference>
<name>A0A1F7SJW5_9BACT</name>
<dbReference type="CDD" id="cd07995">
    <property type="entry name" value="TPK"/>
    <property type="match status" value="1"/>
</dbReference>
<dbReference type="InterPro" id="IPR007373">
    <property type="entry name" value="Thiamin_PyroPKinase_B1-bd"/>
</dbReference>
<keyword evidence="2" id="KW-0547">Nucleotide-binding</keyword>
<sequence>MSKKRVIIFSNGRIGDVNFYRKIIKKNDLIICADGGLKFAKKLGLKPDALIGDFDSLKEKEILEAERRGARILKFTPEKDKTDTQLALEYAISSGAKEIIMLGSLGGRIDHLLANLHLLKLGTEKGVEIRVVDENNEIRLIDSAITFKTKRGETLSLLPFSDKVTGIYTEGLKYSLENGTMVSGNPYGVSNVAVSSKVRIKIRSGLLMMIRNLKL</sequence>
<evidence type="ECO:0000259" key="6">
    <source>
        <dbReference type="SMART" id="SM00983"/>
    </source>
</evidence>
<dbReference type="EC" id="2.7.6.2" evidence="5"/>
<dbReference type="SMART" id="SM00983">
    <property type="entry name" value="TPK_B1_binding"/>
    <property type="match status" value="1"/>
</dbReference>
<evidence type="ECO:0000256" key="2">
    <source>
        <dbReference type="ARBA" id="ARBA00022741"/>
    </source>
</evidence>
<dbReference type="SUPFAM" id="SSF63862">
    <property type="entry name" value="Thiamin pyrophosphokinase, substrate-binding domain"/>
    <property type="match status" value="1"/>
</dbReference>
<dbReference type="GO" id="GO:0009229">
    <property type="term" value="P:thiamine diphosphate biosynthetic process"/>
    <property type="evidence" value="ECO:0007669"/>
    <property type="project" value="InterPro"/>
</dbReference>
<evidence type="ECO:0000313" key="8">
    <source>
        <dbReference type="Proteomes" id="UP000178082"/>
    </source>
</evidence>
<keyword evidence="1" id="KW-0808">Transferase</keyword>
<dbReference type="SUPFAM" id="SSF63999">
    <property type="entry name" value="Thiamin pyrophosphokinase, catalytic domain"/>
    <property type="match status" value="1"/>
</dbReference>
<dbReference type="AlphaFoldDB" id="A0A1F7SJW5"/>
<evidence type="ECO:0000256" key="3">
    <source>
        <dbReference type="ARBA" id="ARBA00022777"/>
    </source>
</evidence>
<dbReference type="PANTHER" id="PTHR41299">
    <property type="entry name" value="THIAMINE PYROPHOSPHOKINASE"/>
    <property type="match status" value="1"/>
</dbReference>
<dbReference type="EMBL" id="MGDI01000017">
    <property type="protein sequence ID" value="OGL54076.1"/>
    <property type="molecule type" value="Genomic_DNA"/>
</dbReference>
<dbReference type="Proteomes" id="UP000178082">
    <property type="component" value="Unassembled WGS sequence"/>
</dbReference>
<organism evidence="7 8">
    <name type="scientific">Candidatus Schekmanbacteria bacterium RIFCSPLOWO2_12_FULL_38_15</name>
    <dbReference type="NCBI Taxonomy" id="1817883"/>
    <lineage>
        <taxon>Bacteria</taxon>
        <taxon>Candidatus Schekmaniibacteriota</taxon>
    </lineage>
</organism>
<proteinExistence type="predicted"/>
<dbReference type="GO" id="GO:0006772">
    <property type="term" value="P:thiamine metabolic process"/>
    <property type="evidence" value="ECO:0007669"/>
    <property type="project" value="UniProtKB-UniRule"/>
</dbReference>
<gene>
    <name evidence="7" type="ORF">A3G31_04425</name>
</gene>
<dbReference type="GO" id="GO:0016301">
    <property type="term" value="F:kinase activity"/>
    <property type="evidence" value="ECO:0007669"/>
    <property type="project" value="UniProtKB-KW"/>
</dbReference>
<dbReference type="InterPro" id="IPR006282">
    <property type="entry name" value="Thi_PPkinase"/>
</dbReference>
<dbReference type="GO" id="GO:0004788">
    <property type="term" value="F:thiamine diphosphokinase activity"/>
    <property type="evidence" value="ECO:0007669"/>
    <property type="project" value="UniProtKB-UniRule"/>
</dbReference>
<protein>
    <recommendedName>
        <fullName evidence="5">Thiamine diphosphokinase</fullName>
        <ecNumber evidence="5">2.7.6.2</ecNumber>
    </recommendedName>
</protein>
<evidence type="ECO:0000256" key="1">
    <source>
        <dbReference type="ARBA" id="ARBA00022679"/>
    </source>
</evidence>
<dbReference type="InterPro" id="IPR036371">
    <property type="entry name" value="TPK_B1-bd_sf"/>
</dbReference>
<evidence type="ECO:0000256" key="5">
    <source>
        <dbReference type="NCBIfam" id="TIGR01378"/>
    </source>
</evidence>
<evidence type="ECO:0000256" key="4">
    <source>
        <dbReference type="ARBA" id="ARBA00022840"/>
    </source>
</evidence>
<dbReference type="PANTHER" id="PTHR41299:SF1">
    <property type="entry name" value="THIAMINE PYROPHOSPHOKINASE"/>
    <property type="match status" value="1"/>
</dbReference>
<accession>A0A1F7SJW5</accession>
<keyword evidence="4" id="KW-0067">ATP-binding</keyword>